<dbReference type="AlphaFoldDB" id="K0IMK3"/>
<dbReference type="InParanoid" id="K0IMK3"/>
<evidence type="ECO:0000256" key="3">
    <source>
        <dbReference type="PROSITE-ProRule" id="PRU00284"/>
    </source>
</evidence>
<sequence>MAKREKEGHQKMIATVQSSSDEERIADLNEFLKEIAGGNLMKDVARDGDGIIGELQKNIGNAVAGFRNVVSQATAASNNIISTSTELANATDQVNTSVQQISTTIQQIAKGSQQQAEEIDAINKLTEDLDGGMKKLAVKMAKAADMSASVGKASSIGSRSATAAEEKIARIINISHDSAENIRNLADRCDKISSVLDVIRKIAGKTNLLALNAAIEAARAGEAGKGFAVVANEVKDLAEGTAKSSEEIEAIISKVQQDARHTVETIEVGMKEIAEGRIVINKALQALEDIAKRAQMVDGTIKELSILLQSQVSAVSEVSKRAADIASVAEENAAATEECAAATEEEAAGMQEISNAIHDLNSLGRSLQEMLSRFKVPNHIVEKIQQSAEAENRGE</sequence>
<evidence type="ECO:0000256" key="1">
    <source>
        <dbReference type="ARBA" id="ARBA00023224"/>
    </source>
</evidence>
<evidence type="ECO:0000313" key="6">
    <source>
        <dbReference type="Proteomes" id="UP000008037"/>
    </source>
</evidence>
<dbReference type="Proteomes" id="UP000008037">
    <property type="component" value="Chromosome"/>
</dbReference>
<dbReference type="PANTHER" id="PTHR32089">
    <property type="entry name" value="METHYL-ACCEPTING CHEMOTAXIS PROTEIN MCPB"/>
    <property type="match status" value="1"/>
</dbReference>
<proteinExistence type="inferred from homology"/>
<dbReference type="HOGENOM" id="CLU_000445_107_18_2"/>
<evidence type="ECO:0000256" key="2">
    <source>
        <dbReference type="ARBA" id="ARBA00029447"/>
    </source>
</evidence>
<dbReference type="BioCyc" id="CNIT1237085:G1324-1020-MONOMER"/>
<comment type="similarity">
    <text evidence="2">Belongs to the methyl-accepting chemotaxis (MCP) protein family.</text>
</comment>
<dbReference type="STRING" id="1237085.Ngar_c10220"/>
<name>K0IMK3_NITGG</name>
<evidence type="ECO:0000259" key="4">
    <source>
        <dbReference type="PROSITE" id="PS50111"/>
    </source>
</evidence>
<dbReference type="EMBL" id="CP002408">
    <property type="protein sequence ID" value="AFU57964.1"/>
    <property type="molecule type" value="Genomic_DNA"/>
</dbReference>
<organism evidence="5 6">
    <name type="scientific">Nitrososphaera gargensis (strain Ga9.2)</name>
    <dbReference type="NCBI Taxonomy" id="1237085"/>
    <lineage>
        <taxon>Archaea</taxon>
        <taxon>Nitrososphaerota</taxon>
        <taxon>Nitrososphaeria</taxon>
        <taxon>Nitrososphaerales</taxon>
        <taxon>Nitrososphaeraceae</taxon>
        <taxon>Nitrososphaera</taxon>
    </lineage>
</organism>
<dbReference type="PROSITE" id="PS50111">
    <property type="entry name" value="CHEMOTAXIS_TRANSDUC_2"/>
    <property type="match status" value="1"/>
</dbReference>
<feature type="domain" description="Methyl-accepting transducer" evidence="4">
    <location>
        <begin position="90"/>
        <end position="326"/>
    </location>
</feature>
<dbReference type="PANTHER" id="PTHR32089:SF112">
    <property type="entry name" value="LYSOZYME-LIKE PROTEIN-RELATED"/>
    <property type="match status" value="1"/>
</dbReference>
<dbReference type="RefSeq" id="WP_015018505.1">
    <property type="nucleotide sequence ID" value="NC_018719.1"/>
</dbReference>
<dbReference type="KEGG" id="nga:Ngar_c10220"/>
<dbReference type="Pfam" id="PF00015">
    <property type="entry name" value="MCPsignal"/>
    <property type="match status" value="1"/>
</dbReference>
<dbReference type="GeneID" id="13795417"/>
<keyword evidence="6" id="KW-1185">Reference proteome</keyword>
<gene>
    <name evidence="5" type="ordered locus">Ngar_c10220</name>
</gene>
<dbReference type="PATRIC" id="fig|1237085.11.peg.973"/>
<keyword evidence="1 3" id="KW-0807">Transducer</keyword>
<dbReference type="SMART" id="SM00283">
    <property type="entry name" value="MA"/>
    <property type="match status" value="1"/>
</dbReference>
<protein>
    <submittedName>
        <fullName evidence="5">Putative methyl-accepting chemotaxis protein</fullName>
    </submittedName>
</protein>
<dbReference type="InterPro" id="IPR004089">
    <property type="entry name" value="MCPsignal_dom"/>
</dbReference>
<dbReference type="Gene3D" id="1.10.287.950">
    <property type="entry name" value="Methyl-accepting chemotaxis protein"/>
    <property type="match status" value="1"/>
</dbReference>
<accession>K0IMK3</accession>
<reference evidence="5 6" key="1">
    <citation type="journal article" date="2012" name="Environ. Microbiol.">
        <title>The genome of the ammonia-oxidizing Candidatus Nitrososphaera gargensis: insights into metabolic versatility and environmental adaptations.</title>
        <authorList>
            <person name="Spang A."/>
            <person name="Poehlein A."/>
            <person name="Offre P."/>
            <person name="Zumbragel S."/>
            <person name="Haider S."/>
            <person name="Rychlik N."/>
            <person name="Nowka B."/>
            <person name="Schmeisser C."/>
            <person name="Lebedeva E.V."/>
            <person name="Rattei T."/>
            <person name="Bohm C."/>
            <person name="Schmid M."/>
            <person name="Galushko A."/>
            <person name="Hatzenpichler R."/>
            <person name="Weinmaier T."/>
            <person name="Daniel R."/>
            <person name="Schleper C."/>
            <person name="Spieck E."/>
            <person name="Streit W."/>
            <person name="Wagner M."/>
        </authorList>
    </citation>
    <scope>NUCLEOTIDE SEQUENCE [LARGE SCALE GENOMIC DNA]</scope>
    <source>
        <strain evidence="6">Ga9.2</strain>
    </source>
</reference>
<dbReference type="GO" id="GO:0007165">
    <property type="term" value="P:signal transduction"/>
    <property type="evidence" value="ECO:0007669"/>
    <property type="project" value="UniProtKB-KW"/>
</dbReference>
<evidence type="ECO:0000313" key="5">
    <source>
        <dbReference type="EMBL" id="AFU57964.1"/>
    </source>
</evidence>
<dbReference type="SUPFAM" id="SSF58104">
    <property type="entry name" value="Methyl-accepting chemotaxis protein (MCP) signaling domain"/>
    <property type="match status" value="1"/>
</dbReference>
<dbReference type="GO" id="GO:0016020">
    <property type="term" value="C:membrane"/>
    <property type="evidence" value="ECO:0007669"/>
    <property type="project" value="InterPro"/>
</dbReference>